<feature type="non-terminal residue" evidence="3">
    <location>
        <position position="1"/>
    </location>
</feature>
<protein>
    <submittedName>
        <fullName evidence="3">Uncharacterized protein</fullName>
    </submittedName>
</protein>
<organism evidence="3 4">
    <name type="scientific">Nesidiocoris tenuis</name>
    <dbReference type="NCBI Taxonomy" id="355587"/>
    <lineage>
        <taxon>Eukaryota</taxon>
        <taxon>Metazoa</taxon>
        <taxon>Ecdysozoa</taxon>
        <taxon>Arthropoda</taxon>
        <taxon>Hexapoda</taxon>
        <taxon>Insecta</taxon>
        <taxon>Pterygota</taxon>
        <taxon>Neoptera</taxon>
        <taxon>Paraneoptera</taxon>
        <taxon>Hemiptera</taxon>
        <taxon>Heteroptera</taxon>
        <taxon>Panheteroptera</taxon>
        <taxon>Cimicomorpha</taxon>
        <taxon>Miridae</taxon>
        <taxon>Dicyphina</taxon>
        <taxon>Nesidiocoris</taxon>
    </lineage>
</organism>
<keyword evidence="4" id="KW-1185">Reference proteome</keyword>
<gene>
    <name evidence="2" type="ORF">NTEN_LOCUS4713</name>
    <name evidence="3" type="ORF">NTEN_LOCUS4715</name>
</gene>
<sequence length="149" mass="17394">MTPRLLRKGDESFNIYMKPVVHRQHAELPYFYITYVNPEGRVSSNKVRRHSCHSLQCNHTGLATMPSHRKSRHHTAPTNHNQPRFSSLAVTTVRPLQRWIIKRPIVTTHLSSTGLNPLWRQPKLEHDRREGGSQCDRARKCRETRPETS</sequence>
<feature type="region of interest" description="Disordered" evidence="1">
    <location>
        <begin position="61"/>
        <end position="83"/>
    </location>
</feature>
<proteinExistence type="predicted"/>
<evidence type="ECO:0000256" key="1">
    <source>
        <dbReference type="SAM" id="MobiDB-lite"/>
    </source>
</evidence>
<evidence type="ECO:0000313" key="2">
    <source>
        <dbReference type="EMBL" id="CAA9998430.1"/>
    </source>
</evidence>
<dbReference type="EMBL" id="CADCXU010007061">
    <property type="protein sequence ID" value="CAA9998430.1"/>
    <property type="molecule type" value="Genomic_DNA"/>
</dbReference>
<reference evidence="3 4" key="1">
    <citation type="submission" date="2020-02" db="EMBL/GenBank/DDBJ databases">
        <authorList>
            <person name="Ferguson B K."/>
        </authorList>
    </citation>
    <scope>NUCLEOTIDE SEQUENCE [LARGE SCALE GENOMIC DNA]</scope>
</reference>
<evidence type="ECO:0000313" key="3">
    <source>
        <dbReference type="EMBL" id="CAA9998432.1"/>
    </source>
</evidence>
<name>A0A6H5G7D5_9HEMI</name>
<feature type="compositionally biased region" description="Basic and acidic residues" evidence="1">
    <location>
        <begin position="122"/>
        <end position="149"/>
    </location>
</feature>
<accession>A0A6H5G7D5</accession>
<evidence type="ECO:0000313" key="4">
    <source>
        <dbReference type="Proteomes" id="UP000479000"/>
    </source>
</evidence>
<feature type="non-terminal residue" evidence="3">
    <location>
        <position position="149"/>
    </location>
</feature>
<dbReference type="EMBL" id="CADCXU010007062">
    <property type="protein sequence ID" value="CAA9998432.1"/>
    <property type="molecule type" value="Genomic_DNA"/>
</dbReference>
<feature type="region of interest" description="Disordered" evidence="1">
    <location>
        <begin position="112"/>
        <end position="149"/>
    </location>
</feature>
<dbReference type="Proteomes" id="UP000479000">
    <property type="component" value="Unassembled WGS sequence"/>
</dbReference>
<dbReference type="AlphaFoldDB" id="A0A6H5G7D5"/>